<protein>
    <recommendedName>
        <fullName evidence="7">Ankyrin</fullName>
    </recommendedName>
</protein>
<feature type="compositionally biased region" description="Polar residues" evidence="4">
    <location>
        <begin position="435"/>
        <end position="448"/>
    </location>
</feature>
<feature type="compositionally biased region" description="Acidic residues" evidence="4">
    <location>
        <begin position="449"/>
        <end position="476"/>
    </location>
</feature>
<sequence>MLPTSNDTKKEKLKDVLLGLHWAATTGNVGLVKFALDHGVPIDSVVNGFVPLQLACISDNNIAAVQYLIDRGADVNLQKWSKKHSIDKTQAVQGATGSTALHVACANGCIKIVDLLIRNNARIDVKDKYGSTPLDVAQAKHETEIVKLLKAARENQAHQKHRSMSCSNNENESRARKSIDSVVMTDKRTASDKQPRIRRPSLPSIFEGHNHIIPHNIPSFISMTPSLSSTTTTTNNSNLEPPNASSRRSFSAHRPLSKEMHTHSCPVTPRTSLEYFNNSKRSQNRNIPIRDRSPRSSEDSSAITYSTSPSQGSIFNSDYTSKAIITADGQQPDWYAFGVINHYDDDNYLLSLERRAYNLSSNEYGELERHSQESSRRPAIHDDMSTTHRRQSTASSDDQQSDSYLSAKGSDSYDFGNKLRTTALKNAMTAKSITSVNPTTDSISASSNNEEEGYEGEVDDEEDDDYDEEDEEEESYSSEPLPRPSIVLDSGPEADLVRYRFLQQDDIAATTGHEKARLQDQAHNAETKKGWLSSFGKEVGRHSLDSHSRKSLDFRPSFENFTQFAKRGVPNILGQDDNSSEDDERHQHHQQQQRNSFFSKWAPSWSKK</sequence>
<evidence type="ECO:0008006" key="7">
    <source>
        <dbReference type="Google" id="ProtNLM"/>
    </source>
</evidence>
<gene>
    <name evidence="5" type="ORF">INT46_010032</name>
</gene>
<evidence type="ECO:0000256" key="1">
    <source>
        <dbReference type="ARBA" id="ARBA00022737"/>
    </source>
</evidence>
<proteinExistence type="predicted"/>
<dbReference type="SMART" id="SM00248">
    <property type="entry name" value="ANK"/>
    <property type="match status" value="4"/>
</dbReference>
<dbReference type="AlphaFoldDB" id="A0A8H7RMT7"/>
<dbReference type="InterPro" id="IPR036770">
    <property type="entry name" value="Ankyrin_rpt-contain_sf"/>
</dbReference>
<name>A0A8H7RMT7_9FUNG</name>
<keyword evidence="1" id="KW-0677">Repeat</keyword>
<feature type="repeat" description="ANK" evidence="3">
    <location>
        <begin position="47"/>
        <end position="80"/>
    </location>
</feature>
<reference evidence="5" key="1">
    <citation type="submission" date="2020-12" db="EMBL/GenBank/DDBJ databases">
        <title>Metabolic potential, ecology and presence of endohyphal bacteria is reflected in genomic diversity of Mucoromycotina.</title>
        <authorList>
            <person name="Muszewska A."/>
            <person name="Okrasinska A."/>
            <person name="Steczkiewicz K."/>
            <person name="Drgas O."/>
            <person name="Orlowska M."/>
            <person name="Perlinska-Lenart U."/>
            <person name="Aleksandrzak-Piekarczyk T."/>
            <person name="Szatraj K."/>
            <person name="Zielenkiewicz U."/>
            <person name="Pilsyk S."/>
            <person name="Malc E."/>
            <person name="Mieczkowski P."/>
            <person name="Kruszewska J.S."/>
            <person name="Biernat P."/>
            <person name="Pawlowska J."/>
        </authorList>
    </citation>
    <scope>NUCLEOTIDE SEQUENCE</scope>
    <source>
        <strain evidence="5">CBS 226.32</strain>
    </source>
</reference>
<evidence type="ECO:0000256" key="4">
    <source>
        <dbReference type="SAM" id="MobiDB-lite"/>
    </source>
</evidence>
<dbReference type="Proteomes" id="UP000650833">
    <property type="component" value="Unassembled WGS sequence"/>
</dbReference>
<comment type="caution">
    <text evidence="5">The sequence shown here is derived from an EMBL/GenBank/DDBJ whole genome shotgun (WGS) entry which is preliminary data.</text>
</comment>
<feature type="compositionally biased region" description="Basic and acidic residues" evidence="4">
    <location>
        <begin position="171"/>
        <end position="195"/>
    </location>
</feature>
<feature type="region of interest" description="Disordered" evidence="4">
    <location>
        <begin position="224"/>
        <end position="312"/>
    </location>
</feature>
<dbReference type="InterPro" id="IPR002110">
    <property type="entry name" value="Ankyrin_rpt"/>
</dbReference>
<feature type="compositionally biased region" description="Basic and acidic residues" evidence="4">
    <location>
        <begin position="366"/>
        <end position="386"/>
    </location>
</feature>
<feature type="compositionally biased region" description="Low complexity" evidence="4">
    <location>
        <begin position="392"/>
        <end position="403"/>
    </location>
</feature>
<dbReference type="PROSITE" id="PS50297">
    <property type="entry name" value="ANK_REP_REGION"/>
    <property type="match status" value="2"/>
</dbReference>
<dbReference type="Gene3D" id="1.25.40.20">
    <property type="entry name" value="Ankyrin repeat-containing domain"/>
    <property type="match status" value="2"/>
</dbReference>
<feature type="compositionally biased region" description="Polar residues" evidence="4">
    <location>
        <begin position="269"/>
        <end position="281"/>
    </location>
</feature>
<feature type="compositionally biased region" description="Polar residues" evidence="4">
    <location>
        <begin position="302"/>
        <end position="312"/>
    </location>
</feature>
<feature type="region of interest" description="Disordered" evidence="4">
    <location>
        <begin position="154"/>
        <end position="206"/>
    </location>
</feature>
<feature type="compositionally biased region" description="Low complexity" evidence="4">
    <location>
        <begin position="224"/>
        <end position="243"/>
    </location>
</feature>
<dbReference type="EMBL" id="JAEPRC010000048">
    <property type="protein sequence ID" value="KAG2212551.1"/>
    <property type="molecule type" value="Genomic_DNA"/>
</dbReference>
<feature type="compositionally biased region" description="Basic and acidic residues" evidence="4">
    <location>
        <begin position="288"/>
        <end position="298"/>
    </location>
</feature>
<organism evidence="5 6">
    <name type="scientific">Mucor plumbeus</name>
    <dbReference type="NCBI Taxonomy" id="97098"/>
    <lineage>
        <taxon>Eukaryota</taxon>
        <taxon>Fungi</taxon>
        <taxon>Fungi incertae sedis</taxon>
        <taxon>Mucoromycota</taxon>
        <taxon>Mucoromycotina</taxon>
        <taxon>Mucoromycetes</taxon>
        <taxon>Mucorales</taxon>
        <taxon>Mucorineae</taxon>
        <taxon>Mucoraceae</taxon>
        <taxon>Mucor</taxon>
    </lineage>
</organism>
<evidence type="ECO:0000313" key="6">
    <source>
        <dbReference type="Proteomes" id="UP000650833"/>
    </source>
</evidence>
<dbReference type="Pfam" id="PF12796">
    <property type="entry name" value="Ank_2"/>
    <property type="match status" value="2"/>
</dbReference>
<evidence type="ECO:0000256" key="3">
    <source>
        <dbReference type="PROSITE-ProRule" id="PRU00023"/>
    </source>
</evidence>
<keyword evidence="2 3" id="KW-0040">ANK repeat</keyword>
<keyword evidence="6" id="KW-1185">Reference proteome</keyword>
<evidence type="ECO:0000256" key="2">
    <source>
        <dbReference type="ARBA" id="ARBA00023043"/>
    </source>
</evidence>
<accession>A0A8H7RMT7</accession>
<dbReference type="PANTHER" id="PTHR24198:SF194">
    <property type="entry name" value="INVERSIN-A"/>
    <property type="match status" value="1"/>
</dbReference>
<dbReference type="PANTHER" id="PTHR24198">
    <property type="entry name" value="ANKYRIN REPEAT AND PROTEIN KINASE DOMAIN-CONTAINING PROTEIN"/>
    <property type="match status" value="1"/>
</dbReference>
<feature type="region of interest" description="Disordered" evidence="4">
    <location>
        <begin position="366"/>
        <end position="411"/>
    </location>
</feature>
<dbReference type="PROSITE" id="PS50088">
    <property type="entry name" value="ANK_REPEAT"/>
    <property type="match status" value="2"/>
</dbReference>
<dbReference type="SUPFAM" id="SSF48403">
    <property type="entry name" value="Ankyrin repeat"/>
    <property type="match status" value="1"/>
</dbReference>
<evidence type="ECO:0000313" key="5">
    <source>
        <dbReference type="EMBL" id="KAG2212551.1"/>
    </source>
</evidence>
<feature type="region of interest" description="Disordered" evidence="4">
    <location>
        <begin position="435"/>
        <end position="490"/>
    </location>
</feature>
<feature type="repeat" description="ANK" evidence="3">
    <location>
        <begin position="96"/>
        <end position="128"/>
    </location>
</feature>
<feature type="region of interest" description="Disordered" evidence="4">
    <location>
        <begin position="565"/>
        <end position="608"/>
    </location>
</feature>
<dbReference type="OrthoDB" id="194358at2759"/>